<proteinExistence type="predicted"/>
<feature type="domain" description="PH" evidence="4">
    <location>
        <begin position="172"/>
        <end position="408"/>
    </location>
</feature>
<reference evidence="5 6" key="1">
    <citation type="submission" date="2016-07" db="EMBL/GenBank/DDBJ databases">
        <title>Pervasive Adenine N6-methylation of Active Genes in Fungi.</title>
        <authorList>
            <consortium name="DOE Joint Genome Institute"/>
            <person name="Mondo S.J."/>
            <person name="Dannebaum R.O."/>
            <person name="Kuo R.C."/>
            <person name="Labutti K."/>
            <person name="Haridas S."/>
            <person name="Kuo A."/>
            <person name="Salamov A."/>
            <person name="Ahrendt S.R."/>
            <person name="Lipzen A."/>
            <person name="Sullivan W."/>
            <person name="Andreopoulos W.B."/>
            <person name="Clum A."/>
            <person name="Lindquist E."/>
            <person name="Daum C."/>
            <person name="Ramamoorthy G.K."/>
            <person name="Gryganskyi A."/>
            <person name="Culley D."/>
            <person name="Magnuson J.K."/>
            <person name="James T.Y."/>
            <person name="O'Malley M.A."/>
            <person name="Stajich J.E."/>
            <person name="Spatafora J.W."/>
            <person name="Visel A."/>
            <person name="Grigoriev I.V."/>
        </authorList>
    </citation>
    <scope>NUCLEOTIDE SEQUENCE [LARGE SCALE GENOMIC DNA]</scope>
    <source>
        <strain evidence="5 6">NRRL 1336</strain>
    </source>
</reference>
<evidence type="ECO:0000256" key="3">
    <source>
        <dbReference type="SAM" id="MobiDB-lite"/>
    </source>
</evidence>
<feature type="region of interest" description="Disordered" evidence="3">
    <location>
        <begin position="241"/>
        <end position="264"/>
    </location>
</feature>
<dbReference type="Gene3D" id="2.30.29.30">
    <property type="entry name" value="Pleckstrin-homology domain (PH domain)/Phosphotyrosine-binding domain (PTB)"/>
    <property type="match status" value="1"/>
</dbReference>
<dbReference type="PANTHER" id="PTHR36100:SF1">
    <property type="entry name" value="BUD SITE SELECTION PROTEIN 4"/>
    <property type="match status" value="1"/>
</dbReference>
<dbReference type="SUPFAM" id="SSF50729">
    <property type="entry name" value="PH domain-like"/>
    <property type="match status" value="1"/>
</dbReference>
<dbReference type="GO" id="GO:0051301">
    <property type="term" value="P:cell division"/>
    <property type="evidence" value="ECO:0007669"/>
    <property type="project" value="UniProtKB-KW"/>
</dbReference>
<dbReference type="PROSITE" id="PS50003">
    <property type="entry name" value="PH_DOMAIN"/>
    <property type="match status" value="1"/>
</dbReference>
<keyword evidence="2" id="KW-0131">Cell cycle</keyword>
<dbReference type="GO" id="GO:0005525">
    <property type="term" value="F:GTP binding"/>
    <property type="evidence" value="ECO:0007669"/>
    <property type="project" value="TreeGrafter"/>
</dbReference>
<dbReference type="AlphaFoldDB" id="A0A1X2IGD4"/>
<sequence>MQHNIHFNHEFILDDINTDTEFTLTLHAIQQGDQNEGLSPAKRWTKRTSLGGGGGGRADDLSRYINRQDGALAQTRVSLSAVSYQCRTRLCTASFALVNGWYQPAKKSGGRHPLLLSRASKEKRQPMVQEKAVGKLTIELFYLPNVELKLSDLPVDMDSCENALNIQRFHQTIWRSGYMSQLGGDVKYWRRRYFKLIGGQLYSYTDRLCSPRTMIDLSKAVVIASDNRIIMETTTIATTNAPGYQHRQCDEDPHHQGSSSSNRVFENDVGHNLLMALESQTNVSTVERDHHHAPPYRDPHQNSNSNVSTMPTHCQPQQVPMGEVNGGGRSTNNGGGNGSCTSVNMATSTHHESHRGGGGGGGDADDLSSYSVKNSFQVKFDNGDMIEFFCDSAHERERWLDVLKVILGRIPPLPSWLSV</sequence>
<dbReference type="InterPro" id="IPR011993">
    <property type="entry name" value="PH-like_dom_sf"/>
</dbReference>
<protein>
    <recommendedName>
        <fullName evidence="4">PH domain-containing protein</fullName>
    </recommendedName>
</protein>
<dbReference type="Proteomes" id="UP000193560">
    <property type="component" value="Unassembled WGS sequence"/>
</dbReference>
<dbReference type="OrthoDB" id="2123378at2759"/>
<name>A0A1X2IGD4_9FUNG</name>
<dbReference type="PANTHER" id="PTHR36100">
    <property type="entry name" value="BUD SITE SELECTION PROTEIN 4"/>
    <property type="match status" value="1"/>
</dbReference>
<evidence type="ECO:0000313" key="6">
    <source>
        <dbReference type="Proteomes" id="UP000193560"/>
    </source>
</evidence>
<evidence type="ECO:0000256" key="1">
    <source>
        <dbReference type="ARBA" id="ARBA00022618"/>
    </source>
</evidence>
<feature type="region of interest" description="Disordered" evidence="3">
    <location>
        <begin position="344"/>
        <end position="364"/>
    </location>
</feature>
<evidence type="ECO:0000313" key="5">
    <source>
        <dbReference type="EMBL" id="ORZ15980.1"/>
    </source>
</evidence>
<dbReference type="InterPro" id="IPR001849">
    <property type="entry name" value="PH_domain"/>
</dbReference>
<evidence type="ECO:0000256" key="2">
    <source>
        <dbReference type="ARBA" id="ARBA00023306"/>
    </source>
</evidence>
<keyword evidence="1" id="KW-0132">Cell division</keyword>
<dbReference type="SMART" id="SM00233">
    <property type="entry name" value="PH"/>
    <property type="match status" value="1"/>
</dbReference>
<feature type="compositionally biased region" description="Polar residues" evidence="3">
    <location>
        <begin position="301"/>
        <end position="313"/>
    </location>
</feature>
<comment type="caution">
    <text evidence="5">The sequence shown here is derived from an EMBL/GenBank/DDBJ whole genome shotgun (WGS) entry which is preliminary data.</text>
</comment>
<keyword evidence="6" id="KW-1185">Reference proteome</keyword>
<dbReference type="InterPro" id="IPR052007">
    <property type="entry name" value="Bud4"/>
</dbReference>
<feature type="compositionally biased region" description="Basic and acidic residues" evidence="3">
    <location>
        <begin position="287"/>
        <end position="300"/>
    </location>
</feature>
<accession>A0A1X2IGD4</accession>
<feature type="region of interest" description="Disordered" evidence="3">
    <location>
        <begin position="287"/>
        <end position="313"/>
    </location>
</feature>
<gene>
    <name evidence="5" type="ORF">BCR42DRAFT_45821</name>
</gene>
<dbReference type="EMBL" id="MCGE01000012">
    <property type="protein sequence ID" value="ORZ15980.1"/>
    <property type="molecule type" value="Genomic_DNA"/>
</dbReference>
<evidence type="ECO:0000259" key="4">
    <source>
        <dbReference type="PROSITE" id="PS50003"/>
    </source>
</evidence>
<organism evidence="5 6">
    <name type="scientific">Absidia repens</name>
    <dbReference type="NCBI Taxonomy" id="90262"/>
    <lineage>
        <taxon>Eukaryota</taxon>
        <taxon>Fungi</taxon>
        <taxon>Fungi incertae sedis</taxon>
        <taxon>Mucoromycota</taxon>
        <taxon>Mucoromycotina</taxon>
        <taxon>Mucoromycetes</taxon>
        <taxon>Mucorales</taxon>
        <taxon>Cunninghamellaceae</taxon>
        <taxon>Absidia</taxon>
    </lineage>
</organism>
<dbReference type="STRING" id="90262.A0A1X2IGD4"/>